<feature type="compositionally biased region" description="Basic and acidic residues" evidence="1">
    <location>
        <begin position="1075"/>
        <end position="1086"/>
    </location>
</feature>
<feature type="compositionally biased region" description="Polar residues" evidence="1">
    <location>
        <begin position="297"/>
        <end position="306"/>
    </location>
</feature>
<protein>
    <submittedName>
        <fullName evidence="2">Uncharacterized protein</fullName>
    </submittedName>
</protein>
<organism evidence="2 3">
    <name type="scientific">Dryococelus australis</name>
    <dbReference type="NCBI Taxonomy" id="614101"/>
    <lineage>
        <taxon>Eukaryota</taxon>
        <taxon>Metazoa</taxon>
        <taxon>Ecdysozoa</taxon>
        <taxon>Arthropoda</taxon>
        <taxon>Hexapoda</taxon>
        <taxon>Insecta</taxon>
        <taxon>Pterygota</taxon>
        <taxon>Neoptera</taxon>
        <taxon>Polyneoptera</taxon>
        <taxon>Phasmatodea</taxon>
        <taxon>Verophasmatodea</taxon>
        <taxon>Anareolatae</taxon>
        <taxon>Phasmatidae</taxon>
        <taxon>Eurycanthinae</taxon>
        <taxon>Dryococelus</taxon>
    </lineage>
</organism>
<dbReference type="Proteomes" id="UP001159363">
    <property type="component" value="Chromosome 1"/>
</dbReference>
<feature type="compositionally biased region" description="Polar residues" evidence="1">
    <location>
        <begin position="84"/>
        <end position="93"/>
    </location>
</feature>
<feature type="compositionally biased region" description="Basic and acidic residues" evidence="1">
    <location>
        <begin position="1050"/>
        <end position="1066"/>
    </location>
</feature>
<accession>A0ABQ9IPY0</accession>
<feature type="region of interest" description="Disordered" evidence="1">
    <location>
        <begin position="287"/>
        <end position="334"/>
    </location>
</feature>
<feature type="region of interest" description="Disordered" evidence="1">
    <location>
        <begin position="1050"/>
        <end position="1103"/>
    </location>
</feature>
<feature type="region of interest" description="Disordered" evidence="1">
    <location>
        <begin position="77"/>
        <end position="110"/>
    </location>
</feature>
<gene>
    <name evidence="2" type="ORF">PR048_003388</name>
</gene>
<feature type="compositionally biased region" description="Basic and acidic residues" evidence="1">
    <location>
        <begin position="307"/>
        <end position="322"/>
    </location>
</feature>
<comment type="caution">
    <text evidence="2">The sequence shown here is derived from an EMBL/GenBank/DDBJ whole genome shotgun (WGS) entry which is preliminary data.</text>
</comment>
<evidence type="ECO:0000256" key="1">
    <source>
        <dbReference type="SAM" id="MobiDB-lite"/>
    </source>
</evidence>
<dbReference type="EMBL" id="JARBHB010000001">
    <property type="protein sequence ID" value="KAJ8898028.1"/>
    <property type="molecule type" value="Genomic_DNA"/>
</dbReference>
<name>A0ABQ9IPY0_9NEOP</name>
<proteinExistence type="predicted"/>
<keyword evidence="3" id="KW-1185">Reference proteome</keyword>
<evidence type="ECO:0000313" key="2">
    <source>
        <dbReference type="EMBL" id="KAJ8898028.1"/>
    </source>
</evidence>
<sequence>MPSISDIISGCRVVFVGLLRLQLYMHPQKLNPAFIYRLFMVNLWEFPYGHWILIGSPERFEFVWSFTPRVVSNTEESSRELPSVRSSKPQSKMPNARLHHRGSKLDPRPDLRSTQICCTIRVQSWTGDRDEAFSVKVRRKSVAYARFQLREHRFSGRGRRAPLRAVHDKRFPINVGGGGGGEIRIAPQVAAKSRVGCKHQHFPYRDRVHVSAINSFEITDECSLTLHATEQLLTNGGVVYGLEASRHRAVTDEWWWWCTDVLAEEQFNVETLRLVVRSQRDRSTSHLAYGSRRAVPSAQTQAFSETNRQHLQSEQKTDYGGDRRRHLRENSPTSGIVRHDSLMRKFVSEPAKNLIQFANVGGFDAPLFEAFELSVFTILHGRGKLLLSQRKTECARRKIIQNINRGRNGQEKEFTTKHFVRKETRGHSLHKKKSTPMESSLHAWPYGAQPREALSSHPDLGHPTILLVLSDVLSSQTSHSRRIPHETRPVFYENERVVRRQLSQEYPRPLLTSSARVVTRAVTTETLHALRVEARVTVARIAPSLLDLGRAATYMLASRVQFPAGSPDFRKWESCQTMPLVGGFSRVAPVTPALLFWRCSMLTSANLVGSQERAGSLYRGRTIAWPYCVGREARRAGSSEVLQTAITAEGGDARTDTRHVTSVPPAHSAWHITHCQQPASTRDTRHGRVPLYLRPSYDRISITRVTCFFRQTQPRLHHAWAYRSSKAKFGQRSLDHPQVHVLNYAPFLYIDRRHITSGRKWQYDTPARHAISRELCGTSTQHLPLDDKHACLEVYAHAHATKTLARLETLAFDFTFAFRHDSLARKGDGTLDVRGSADLIAFVRLCLKRGNSYRTMKSCITMNYAKIVDKVAAFYVVPTPALQETRSQQHPVKARKEKQLYSHGNRTIDLRTMTNLPEEPVWTKSWNYSIGCSRRCILSYDKSAHAAVVTDLRYPADRHRVRADVQVNPAHDISRTLLQLFHAQRWCARMPNYVKFGQFVHTGIRHERFPKTVGIRIQNGRTRNKNTRPSEYGSSWLPLALRDELWNGEEMMKTERERDGENETKREKTRRRERKRDEEGEKEARREKKRRGGRKRGEEGRKVKQFVNGDTERTTWTPHVMEVCWPSSERADMPPRTTQARHAAAPVTTGRWPTCGEVGCSEPTPVEDLLMHTVYSSTMCKIDTDVGLNTLFMGRSSTTVKLSDTKNLFNVGAQRMVVHSRRDRATSSLVYGTYQASNIAIYRRDVKYCSARLAFFRQVIIMRGEPLAQPLLATVTTELNNPTPLRAAANSLKKVAVLWAEGGGSIVGRSAHVHRSLLPRRPRSISSGEATVAERLASHQGDPGSIPGRATPDFRMWESCRTIPLVGGFSRGSHVSPVPSFRRCPILASITLIGSQDLYVKRRPNPSTPISSSVDKNRV</sequence>
<reference evidence="2 3" key="1">
    <citation type="submission" date="2023-02" db="EMBL/GenBank/DDBJ databases">
        <title>LHISI_Scaffold_Assembly.</title>
        <authorList>
            <person name="Stuart O.P."/>
            <person name="Cleave R."/>
            <person name="Magrath M.J.L."/>
            <person name="Mikheyev A.S."/>
        </authorList>
    </citation>
    <scope>NUCLEOTIDE SEQUENCE [LARGE SCALE GENOMIC DNA]</scope>
    <source>
        <strain evidence="2">Daus_M_001</strain>
        <tissue evidence="2">Leg muscle</tissue>
    </source>
</reference>
<evidence type="ECO:0000313" key="3">
    <source>
        <dbReference type="Proteomes" id="UP001159363"/>
    </source>
</evidence>